<dbReference type="PANTHER" id="PTHR14430">
    <property type="entry name" value="RABIN3-RELATED"/>
    <property type="match status" value="1"/>
</dbReference>
<protein>
    <recommendedName>
        <fullName evidence="4">GDP/GTP exchange factor Sec2 N-terminal domain-containing protein</fullName>
    </recommendedName>
</protein>
<dbReference type="GO" id="GO:0051286">
    <property type="term" value="C:cell tip"/>
    <property type="evidence" value="ECO:0007669"/>
    <property type="project" value="TreeGrafter"/>
</dbReference>
<feature type="compositionally biased region" description="Acidic residues" evidence="3">
    <location>
        <begin position="256"/>
        <end position="277"/>
    </location>
</feature>
<evidence type="ECO:0000256" key="3">
    <source>
        <dbReference type="SAM" id="MobiDB-lite"/>
    </source>
</evidence>
<dbReference type="Gene3D" id="6.10.140.910">
    <property type="match status" value="1"/>
</dbReference>
<feature type="compositionally biased region" description="Pro residues" evidence="3">
    <location>
        <begin position="84"/>
        <end position="97"/>
    </location>
</feature>
<sequence>MAAPPLSAVPDLHCPGCGHYVPSPSSPADEAAHAQLRAAQARIADLETQVRLLNQKASAAVDRWADYEDELGKLRSLVSAPDTAPAPPPKQLPSPSEPPHHTPSPTRTSFLQAGTNRLSQLLSPRKSSPGLRPAPLRNNSSSVSVVAPPLLSPAGSVATAEDLMEALSREQSLRKEAEGRLSDTSKEIEELSAALFEQANQMVADERRARAKLEERVGELERRDAEKRRRLERLETSMARIERVRTLLREKVEVQAIEEEEEEEEEEENGTLEDGDEGEKLLRDAEEHKPPPAP</sequence>
<dbReference type="Pfam" id="PF06428">
    <property type="entry name" value="Sec2p"/>
    <property type="match status" value="1"/>
</dbReference>
<dbReference type="EMBL" id="KL648115">
    <property type="protein sequence ID" value="KEY71932.1"/>
    <property type="molecule type" value="Genomic_DNA"/>
</dbReference>
<feature type="compositionally biased region" description="Polar residues" evidence="3">
    <location>
        <begin position="110"/>
        <end position="126"/>
    </location>
</feature>
<dbReference type="PANTHER" id="PTHR14430:SF4">
    <property type="entry name" value="GDP_GTP EXCHANGE FACTOR SEC2 N-TERMINAL DOMAIN-CONTAINING PROTEIN"/>
    <property type="match status" value="1"/>
</dbReference>
<evidence type="ECO:0000313" key="5">
    <source>
        <dbReference type="EMBL" id="KEY71932.1"/>
    </source>
</evidence>
<accession>A0A084B303</accession>
<feature type="coiled-coil region" evidence="2">
    <location>
        <begin position="29"/>
        <end position="63"/>
    </location>
</feature>
<dbReference type="GO" id="GO:0005085">
    <property type="term" value="F:guanyl-nucleotide exchange factor activity"/>
    <property type="evidence" value="ECO:0007669"/>
    <property type="project" value="InterPro"/>
</dbReference>
<proteinExistence type="predicted"/>
<dbReference type="InterPro" id="IPR009449">
    <property type="entry name" value="Sec2_N"/>
</dbReference>
<dbReference type="GO" id="GO:0070319">
    <property type="term" value="C:Golgi to plasma membrane transport vesicle"/>
    <property type="evidence" value="ECO:0007669"/>
    <property type="project" value="TreeGrafter"/>
</dbReference>
<organism evidence="5 6">
    <name type="scientific">Stachybotrys chartarum (strain CBS 109288 / IBT 7711)</name>
    <name type="common">Toxic black mold</name>
    <name type="synonym">Stilbospora chartarum</name>
    <dbReference type="NCBI Taxonomy" id="1280523"/>
    <lineage>
        <taxon>Eukaryota</taxon>
        <taxon>Fungi</taxon>
        <taxon>Dikarya</taxon>
        <taxon>Ascomycota</taxon>
        <taxon>Pezizomycotina</taxon>
        <taxon>Sordariomycetes</taxon>
        <taxon>Hypocreomycetidae</taxon>
        <taxon>Hypocreales</taxon>
        <taxon>Stachybotryaceae</taxon>
        <taxon>Stachybotrys</taxon>
    </lineage>
</organism>
<keyword evidence="1 2" id="KW-0175">Coiled coil</keyword>
<reference evidence="5 6" key="1">
    <citation type="journal article" date="2014" name="BMC Genomics">
        <title>Comparative genome sequencing reveals chemotype-specific gene clusters in the toxigenic black mold Stachybotrys.</title>
        <authorList>
            <person name="Semeiks J."/>
            <person name="Borek D."/>
            <person name="Otwinowski Z."/>
            <person name="Grishin N.V."/>
        </authorList>
    </citation>
    <scope>NUCLEOTIDE SEQUENCE [LARGE SCALE GENOMIC DNA]</scope>
    <source>
        <strain evidence="6">CBS 109288 / IBT 7711</strain>
    </source>
</reference>
<dbReference type="HOGENOM" id="CLU_055310_0_0_1"/>
<feature type="region of interest" description="Disordered" evidence="3">
    <location>
        <begin position="253"/>
        <end position="294"/>
    </location>
</feature>
<evidence type="ECO:0000256" key="1">
    <source>
        <dbReference type="ARBA" id="ARBA00023054"/>
    </source>
</evidence>
<feature type="compositionally biased region" description="Basic and acidic residues" evidence="3">
    <location>
        <begin position="278"/>
        <end position="294"/>
    </location>
</feature>
<dbReference type="SUPFAM" id="SSF144284">
    <property type="entry name" value="Sec2 N-terminal region"/>
    <property type="match status" value="1"/>
</dbReference>
<evidence type="ECO:0000256" key="2">
    <source>
        <dbReference type="SAM" id="Coils"/>
    </source>
</evidence>
<feature type="region of interest" description="Disordered" evidence="3">
    <location>
        <begin position="75"/>
        <end position="145"/>
    </location>
</feature>
<dbReference type="AlphaFoldDB" id="A0A084B303"/>
<gene>
    <name evidence="5" type="ORF">S7711_09440</name>
</gene>
<dbReference type="GO" id="GO:0006887">
    <property type="term" value="P:exocytosis"/>
    <property type="evidence" value="ECO:0007669"/>
    <property type="project" value="TreeGrafter"/>
</dbReference>
<keyword evidence="6" id="KW-1185">Reference proteome</keyword>
<evidence type="ECO:0000259" key="4">
    <source>
        <dbReference type="Pfam" id="PF06428"/>
    </source>
</evidence>
<dbReference type="OrthoDB" id="5560525at2759"/>
<feature type="domain" description="GDP/GTP exchange factor Sec2 N-terminal" evidence="4">
    <location>
        <begin position="160"/>
        <end position="237"/>
    </location>
</feature>
<dbReference type="Proteomes" id="UP000028045">
    <property type="component" value="Unassembled WGS sequence"/>
</dbReference>
<evidence type="ECO:0000313" key="6">
    <source>
        <dbReference type="Proteomes" id="UP000028045"/>
    </source>
</evidence>
<name>A0A084B303_STACB</name>
<dbReference type="InterPro" id="IPR040351">
    <property type="entry name" value="RAB3IL/RAB3IP/Sec2"/>
</dbReference>